<keyword evidence="7 11" id="KW-1133">Transmembrane helix</keyword>
<organism evidence="14 15">
    <name type="scientific">Pedobacter segetis</name>
    <dbReference type="NCBI Taxonomy" id="2793069"/>
    <lineage>
        <taxon>Bacteria</taxon>
        <taxon>Pseudomonadati</taxon>
        <taxon>Bacteroidota</taxon>
        <taxon>Sphingobacteriia</taxon>
        <taxon>Sphingobacteriales</taxon>
        <taxon>Sphingobacteriaceae</taxon>
        <taxon>Pedobacter</taxon>
    </lineage>
</organism>
<dbReference type="InterPro" id="IPR013099">
    <property type="entry name" value="K_chnl_dom"/>
</dbReference>
<feature type="transmembrane region" description="Helical" evidence="11">
    <location>
        <begin position="61"/>
        <end position="83"/>
    </location>
</feature>
<feature type="domain" description="Inward rectifier potassium channel C-terminal" evidence="13">
    <location>
        <begin position="159"/>
        <end position="311"/>
    </location>
</feature>
<gene>
    <name evidence="14" type="ORF">I5M32_14870</name>
</gene>
<evidence type="ECO:0000256" key="3">
    <source>
        <dbReference type="ARBA" id="ARBA00022538"/>
    </source>
</evidence>
<dbReference type="InterPro" id="IPR014756">
    <property type="entry name" value="Ig_E-set"/>
</dbReference>
<keyword evidence="4 11" id="KW-0812">Transmembrane</keyword>
<keyword evidence="6" id="KW-0630">Potassium</keyword>
<evidence type="ECO:0000256" key="5">
    <source>
        <dbReference type="ARBA" id="ARBA00022882"/>
    </source>
</evidence>
<keyword evidence="10" id="KW-0407">Ion channel</keyword>
<keyword evidence="9 11" id="KW-0472">Membrane</keyword>
<accession>A0ABS1BN66</accession>
<dbReference type="InterPro" id="IPR041647">
    <property type="entry name" value="IRK_C"/>
</dbReference>
<dbReference type="InterPro" id="IPR013518">
    <property type="entry name" value="K_chnl_inward-rec_Kir_cyto"/>
</dbReference>
<proteinExistence type="predicted"/>
<dbReference type="InterPro" id="IPR016449">
    <property type="entry name" value="K_chnl_inward-rec_Kir"/>
</dbReference>
<evidence type="ECO:0000256" key="1">
    <source>
        <dbReference type="ARBA" id="ARBA00004141"/>
    </source>
</evidence>
<evidence type="ECO:0000256" key="2">
    <source>
        <dbReference type="ARBA" id="ARBA00022448"/>
    </source>
</evidence>
<protein>
    <submittedName>
        <fullName evidence="14">Ion transporter</fullName>
    </submittedName>
</protein>
<evidence type="ECO:0000256" key="6">
    <source>
        <dbReference type="ARBA" id="ARBA00022958"/>
    </source>
</evidence>
<dbReference type="Pfam" id="PF17655">
    <property type="entry name" value="IRK_C"/>
    <property type="match status" value="1"/>
</dbReference>
<dbReference type="Pfam" id="PF07885">
    <property type="entry name" value="Ion_trans_2"/>
    <property type="match status" value="1"/>
</dbReference>
<evidence type="ECO:0000256" key="4">
    <source>
        <dbReference type="ARBA" id="ARBA00022692"/>
    </source>
</evidence>
<evidence type="ECO:0000313" key="15">
    <source>
        <dbReference type="Proteomes" id="UP000660024"/>
    </source>
</evidence>
<dbReference type="PRINTS" id="PR01320">
    <property type="entry name" value="KIRCHANNEL"/>
</dbReference>
<evidence type="ECO:0000313" key="14">
    <source>
        <dbReference type="EMBL" id="MBK0384248.1"/>
    </source>
</evidence>
<evidence type="ECO:0000256" key="7">
    <source>
        <dbReference type="ARBA" id="ARBA00022989"/>
    </source>
</evidence>
<dbReference type="PANTHER" id="PTHR11767">
    <property type="entry name" value="INWARD RECTIFIER POTASSIUM CHANNEL"/>
    <property type="match status" value="1"/>
</dbReference>
<keyword evidence="3" id="KW-0633">Potassium transport</keyword>
<comment type="caution">
    <text evidence="14">The sequence shown here is derived from an EMBL/GenBank/DDBJ whole genome shotgun (WGS) entry which is preliminary data.</text>
</comment>
<dbReference type="PRINTS" id="PR00169">
    <property type="entry name" value="KCHANNEL"/>
</dbReference>
<keyword evidence="8" id="KW-0406">Ion transport</keyword>
<sequence>MIKIKHKSRIDEDMGFGKNPTQNNQRLLNKDGSSNIKRKGLPFFKPHEAYNSLIFMSWSRFWITISLAYVSINLFFAMVYFGIGMQHLTGSVSHNSLDKFLDAFFFSAQTIATVGYGHLSPSGFLTNIVAAFESFLGLLTFALATGLLYGRFSRPTAKIIYSKNMVVAPYQNGKGYMFRLANLRSNQLIELSIEVLLSINVMESGKTTRRFVPLKLERSSINLLTLSWTVVHPLEEDSPLINLTPEDLMGADAEFIVMLKAFDDAFSQTVHSRTSYKASEVMFDSKFAQIIKADENGIYEIDISKVSEYEKSFESEKPAFKQS</sequence>
<evidence type="ECO:0000259" key="12">
    <source>
        <dbReference type="Pfam" id="PF07885"/>
    </source>
</evidence>
<reference evidence="14 15" key="1">
    <citation type="submission" date="2020-12" db="EMBL/GenBank/DDBJ databases">
        <title>Bacterial novel species Pedobacter sp. SD-b isolated from soil.</title>
        <authorList>
            <person name="Jung H.-Y."/>
        </authorList>
    </citation>
    <scope>NUCLEOTIDE SEQUENCE [LARGE SCALE GENOMIC DNA]</scope>
    <source>
        <strain evidence="14 15">SD-b</strain>
    </source>
</reference>
<dbReference type="RefSeq" id="WP_200587770.1">
    <property type="nucleotide sequence ID" value="NZ_JAEHFY010000025.1"/>
</dbReference>
<evidence type="ECO:0000256" key="11">
    <source>
        <dbReference type="SAM" id="Phobius"/>
    </source>
</evidence>
<evidence type="ECO:0000256" key="10">
    <source>
        <dbReference type="ARBA" id="ARBA00023303"/>
    </source>
</evidence>
<evidence type="ECO:0000256" key="8">
    <source>
        <dbReference type="ARBA" id="ARBA00023065"/>
    </source>
</evidence>
<dbReference type="EMBL" id="JAEHFY010000025">
    <property type="protein sequence ID" value="MBK0384248.1"/>
    <property type="molecule type" value="Genomic_DNA"/>
</dbReference>
<keyword evidence="2" id="KW-0813">Transport</keyword>
<keyword evidence="15" id="KW-1185">Reference proteome</keyword>
<dbReference type="Gene3D" id="2.60.40.1400">
    <property type="entry name" value="G protein-activated inward rectifier potassium channel 1"/>
    <property type="match status" value="1"/>
</dbReference>
<comment type="subcellular location">
    <subcellularLocation>
        <location evidence="1">Membrane</location>
        <topology evidence="1">Multi-pass membrane protein</topology>
    </subcellularLocation>
</comment>
<dbReference type="SUPFAM" id="SSF81324">
    <property type="entry name" value="Voltage-gated potassium channels"/>
    <property type="match status" value="1"/>
</dbReference>
<feature type="transmembrane region" description="Helical" evidence="11">
    <location>
        <begin position="128"/>
        <end position="149"/>
    </location>
</feature>
<keyword evidence="5" id="KW-0851">Voltage-gated channel</keyword>
<evidence type="ECO:0000256" key="9">
    <source>
        <dbReference type="ARBA" id="ARBA00023136"/>
    </source>
</evidence>
<feature type="domain" description="Potassium channel" evidence="12">
    <location>
        <begin position="78"/>
        <end position="148"/>
    </location>
</feature>
<name>A0ABS1BN66_9SPHI</name>
<dbReference type="SUPFAM" id="SSF81296">
    <property type="entry name" value="E set domains"/>
    <property type="match status" value="1"/>
</dbReference>
<evidence type="ECO:0000259" key="13">
    <source>
        <dbReference type="Pfam" id="PF17655"/>
    </source>
</evidence>
<dbReference type="Gene3D" id="1.10.287.70">
    <property type="match status" value="1"/>
</dbReference>
<dbReference type="Proteomes" id="UP000660024">
    <property type="component" value="Unassembled WGS sequence"/>
</dbReference>